<reference evidence="3" key="1">
    <citation type="submission" date="2020-12" db="EMBL/GenBank/DDBJ databases">
        <title>Metabolic potential, ecology and presence of endohyphal bacteria is reflected in genomic diversity of Mucoromycotina.</title>
        <authorList>
            <person name="Muszewska A."/>
            <person name="Okrasinska A."/>
            <person name="Steczkiewicz K."/>
            <person name="Drgas O."/>
            <person name="Orlowska M."/>
            <person name="Perlinska-Lenart U."/>
            <person name="Aleksandrzak-Piekarczyk T."/>
            <person name="Szatraj K."/>
            <person name="Zielenkiewicz U."/>
            <person name="Pilsyk S."/>
            <person name="Malc E."/>
            <person name="Mieczkowski P."/>
            <person name="Kruszewska J.S."/>
            <person name="Biernat P."/>
            <person name="Pawlowska J."/>
        </authorList>
    </citation>
    <scope>NUCLEOTIDE SEQUENCE</scope>
    <source>
        <strain evidence="3">WA0000067209</strain>
    </source>
</reference>
<keyword evidence="2" id="KW-1133">Transmembrane helix</keyword>
<name>A0A8H7UGI5_MORIS</name>
<dbReference type="Proteomes" id="UP000654370">
    <property type="component" value="Unassembled WGS sequence"/>
</dbReference>
<sequence>MEAVPIHRSPSLSSASSSQFSSNTLDGNHIIQEPQRPPSALINRIKRLSFLTWLPSKELDHPGNDLPIVDTSKTTLRRARSKKKSVRQITKEWLLAALTIIMGGFIAGVFVITGIESAASSIRHKTTTSNRWNGTASISNSQAPPIPTDSSQLTDSTDINGTQPLDPTQIPYAIEVLPDLTKLITCSNPTVFDAVAFVSTNILHCALARTSP</sequence>
<keyword evidence="2" id="KW-0472">Membrane</keyword>
<organism evidence="3 4">
    <name type="scientific">Mortierella isabellina</name>
    <name type="common">Filamentous fungus</name>
    <name type="synonym">Umbelopsis isabellina</name>
    <dbReference type="NCBI Taxonomy" id="91625"/>
    <lineage>
        <taxon>Eukaryota</taxon>
        <taxon>Fungi</taxon>
        <taxon>Fungi incertae sedis</taxon>
        <taxon>Mucoromycota</taxon>
        <taxon>Mucoromycotina</taxon>
        <taxon>Umbelopsidomycetes</taxon>
        <taxon>Umbelopsidales</taxon>
        <taxon>Umbelopsidaceae</taxon>
        <taxon>Umbelopsis</taxon>
    </lineage>
</organism>
<comment type="caution">
    <text evidence="3">The sequence shown here is derived from an EMBL/GenBank/DDBJ whole genome shotgun (WGS) entry which is preliminary data.</text>
</comment>
<keyword evidence="2" id="KW-0812">Transmembrane</keyword>
<gene>
    <name evidence="3" type="ORF">INT43_000854</name>
</gene>
<accession>A0A8H7UGI5</accession>
<evidence type="ECO:0000313" key="3">
    <source>
        <dbReference type="EMBL" id="KAG2184941.1"/>
    </source>
</evidence>
<feature type="compositionally biased region" description="Polar residues" evidence="1">
    <location>
        <begin position="127"/>
        <end position="166"/>
    </location>
</feature>
<feature type="region of interest" description="Disordered" evidence="1">
    <location>
        <begin position="1"/>
        <end position="36"/>
    </location>
</feature>
<evidence type="ECO:0000313" key="4">
    <source>
        <dbReference type="Proteomes" id="UP000654370"/>
    </source>
</evidence>
<dbReference type="AlphaFoldDB" id="A0A8H7UGI5"/>
<keyword evidence="4" id="KW-1185">Reference proteome</keyword>
<evidence type="ECO:0000256" key="2">
    <source>
        <dbReference type="SAM" id="Phobius"/>
    </source>
</evidence>
<evidence type="ECO:0000256" key="1">
    <source>
        <dbReference type="SAM" id="MobiDB-lite"/>
    </source>
</evidence>
<feature type="transmembrane region" description="Helical" evidence="2">
    <location>
        <begin position="93"/>
        <end position="115"/>
    </location>
</feature>
<protein>
    <submittedName>
        <fullName evidence="3">Uncharacterized protein</fullName>
    </submittedName>
</protein>
<dbReference type="EMBL" id="JAEPQZ010000002">
    <property type="protein sequence ID" value="KAG2184941.1"/>
    <property type="molecule type" value="Genomic_DNA"/>
</dbReference>
<proteinExistence type="predicted"/>
<feature type="compositionally biased region" description="Low complexity" evidence="1">
    <location>
        <begin position="9"/>
        <end position="22"/>
    </location>
</feature>
<feature type="region of interest" description="Disordered" evidence="1">
    <location>
        <begin position="125"/>
        <end position="166"/>
    </location>
</feature>
<dbReference type="OrthoDB" id="2385275at2759"/>